<dbReference type="InterPro" id="IPR006439">
    <property type="entry name" value="HAD-SF_hydro_IA"/>
</dbReference>
<dbReference type="PANTHER" id="PTHR46470:SF2">
    <property type="entry name" value="GLYCERALDEHYDE 3-PHOSPHATE PHOSPHATASE"/>
    <property type="match status" value="1"/>
</dbReference>
<dbReference type="InterPro" id="IPR036412">
    <property type="entry name" value="HAD-like_sf"/>
</dbReference>
<dbReference type="EMBL" id="VUNG01000016">
    <property type="protein sequence ID" value="MST84526.1"/>
    <property type="molecule type" value="Genomic_DNA"/>
</dbReference>
<sequence>MIKGYIFDYGATLDTAGCHWGQMLWHAYQRQQVPVTEQQFRDAYVYGERTLGNSPIIQPDYTFYKTLQVKIRLEMEQLCTSGAWDADEEMFRKKHDAVLEDVYGKVKTITAHSREVLAVLHKHYPMVLVSNFYGNIATVLKEFGLDIFFKSIVESAEVGIRKPNPRIFSIGVERLGLKPEEVVVVGDSFYKDIEPALAAGCHAIWMKGEGWTKKEYDESIPDKVITDLQQLINVE</sequence>
<keyword evidence="3 5" id="KW-0378">Hydrolase</keyword>
<dbReference type="InterPro" id="IPR023214">
    <property type="entry name" value="HAD_sf"/>
</dbReference>
<keyword evidence="4" id="KW-0460">Magnesium</keyword>
<dbReference type="GO" id="GO:0044281">
    <property type="term" value="P:small molecule metabolic process"/>
    <property type="evidence" value="ECO:0007669"/>
    <property type="project" value="UniProtKB-ARBA"/>
</dbReference>
<evidence type="ECO:0000256" key="2">
    <source>
        <dbReference type="ARBA" id="ARBA00022723"/>
    </source>
</evidence>
<protein>
    <submittedName>
        <fullName evidence="5">HAD family hydrolase</fullName>
    </submittedName>
</protein>
<comment type="cofactor">
    <cofactor evidence="1">
        <name>Mg(2+)</name>
        <dbReference type="ChEBI" id="CHEBI:18420"/>
    </cofactor>
</comment>
<dbReference type="PRINTS" id="PR00413">
    <property type="entry name" value="HADHALOGNASE"/>
</dbReference>
<evidence type="ECO:0000256" key="4">
    <source>
        <dbReference type="ARBA" id="ARBA00022842"/>
    </source>
</evidence>
<dbReference type="GO" id="GO:0016791">
    <property type="term" value="F:phosphatase activity"/>
    <property type="evidence" value="ECO:0007669"/>
    <property type="project" value="TreeGrafter"/>
</dbReference>
<dbReference type="Proteomes" id="UP000438914">
    <property type="component" value="Unassembled WGS sequence"/>
</dbReference>
<dbReference type="RefSeq" id="WP_154534113.1">
    <property type="nucleotide sequence ID" value="NZ_VUNG01000016.1"/>
</dbReference>
<keyword evidence="2" id="KW-0479">Metal-binding</keyword>
<accession>A0A7K0KF05</accession>
<reference evidence="5 6" key="1">
    <citation type="submission" date="2019-08" db="EMBL/GenBank/DDBJ databases">
        <title>In-depth cultivation of the pig gut microbiome towards novel bacterial diversity and tailored functional studies.</title>
        <authorList>
            <person name="Wylensek D."/>
            <person name="Hitch T.C.A."/>
            <person name="Clavel T."/>
        </authorList>
    </citation>
    <scope>NUCLEOTIDE SEQUENCE [LARGE SCALE GENOMIC DNA]</scope>
    <source>
        <strain evidence="5 6">LKV-178-WT-2A</strain>
    </source>
</reference>
<evidence type="ECO:0000313" key="6">
    <source>
        <dbReference type="Proteomes" id="UP000438914"/>
    </source>
</evidence>
<dbReference type="SUPFAM" id="SSF56784">
    <property type="entry name" value="HAD-like"/>
    <property type="match status" value="1"/>
</dbReference>
<dbReference type="NCBIfam" id="TIGR01549">
    <property type="entry name" value="HAD-SF-IA-v1"/>
    <property type="match status" value="1"/>
</dbReference>
<dbReference type="Gene3D" id="3.40.50.1000">
    <property type="entry name" value="HAD superfamily/HAD-like"/>
    <property type="match status" value="1"/>
</dbReference>
<evidence type="ECO:0000256" key="3">
    <source>
        <dbReference type="ARBA" id="ARBA00022801"/>
    </source>
</evidence>
<dbReference type="Pfam" id="PF00702">
    <property type="entry name" value="Hydrolase"/>
    <property type="match status" value="1"/>
</dbReference>
<evidence type="ECO:0000256" key="1">
    <source>
        <dbReference type="ARBA" id="ARBA00001946"/>
    </source>
</evidence>
<dbReference type="InterPro" id="IPR051400">
    <property type="entry name" value="HAD-like_hydrolase"/>
</dbReference>
<evidence type="ECO:0000313" key="5">
    <source>
        <dbReference type="EMBL" id="MST84526.1"/>
    </source>
</evidence>
<dbReference type="AlphaFoldDB" id="A0A7K0KF05"/>
<comment type="caution">
    <text evidence="5">The sequence shown here is derived from an EMBL/GenBank/DDBJ whole genome shotgun (WGS) entry which is preliminary data.</text>
</comment>
<name>A0A7K0KF05_9BACT</name>
<dbReference type="NCBIfam" id="TIGR01509">
    <property type="entry name" value="HAD-SF-IA-v3"/>
    <property type="match status" value="1"/>
</dbReference>
<dbReference type="GO" id="GO:0046872">
    <property type="term" value="F:metal ion binding"/>
    <property type="evidence" value="ECO:0007669"/>
    <property type="project" value="UniProtKB-KW"/>
</dbReference>
<keyword evidence="6" id="KW-1185">Reference proteome</keyword>
<organism evidence="5 6">
    <name type="scientific">Hallella mizrahii</name>
    <dbReference type="NCBI Taxonomy" id="2606637"/>
    <lineage>
        <taxon>Bacteria</taxon>
        <taxon>Pseudomonadati</taxon>
        <taxon>Bacteroidota</taxon>
        <taxon>Bacteroidia</taxon>
        <taxon>Bacteroidales</taxon>
        <taxon>Prevotellaceae</taxon>
        <taxon>Hallella</taxon>
    </lineage>
</organism>
<proteinExistence type="predicted"/>
<gene>
    <name evidence="5" type="ORF">FYJ73_07555</name>
</gene>
<dbReference type="PANTHER" id="PTHR46470">
    <property type="entry name" value="N-ACYLNEURAMINATE-9-PHOSPHATASE"/>
    <property type="match status" value="1"/>
</dbReference>